<comment type="subcellular location">
    <subcellularLocation>
        <location evidence="1">Cell membrane</location>
        <topology evidence="1">Multi-pass membrane protein</topology>
    </subcellularLocation>
</comment>
<dbReference type="InterPro" id="IPR045275">
    <property type="entry name" value="MscS_archaea/bacteria_type"/>
</dbReference>
<dbReference type="SUPFAM" id="SSF82689">
    <property type="entry name" value="Mechanosensitive channel protein MscS (YggB), C-terminal domain"/>
    <property type="match status" value="1"/>
</dbReference>
<keyword evidence="12" id="KW-1185">Reference proteome</keyword>
<dbReference type="Proteomes" id="UP000199800">
    <property type="component" value="Unassembled WGS sequence"/>
</dbReference>
<evidence type="ECO:0000313" key="12">
    <source>
        <dbReference type="Proteomes" id="UP000199800"/>
    </source>
</evidence>
<dbReference type="Gene3D" id="3.30.70.100">
    <property type="match status" value="1"/>
</dbReference>
<accession>A0A1I0DM86</accession>
<feature type="transmembrane region" description="Helical" evidence="7">
    <location>
        <begin position="39"/>
        <end position="59"/>
    </location>
</feature>
<evidence type="ECO:0000256" key="3">
    <source>
        <dbReference type="ARBA" id="ARBA00022475"/>
    </source>
</evidence>
<dbReference type="PANTHER" id="PTHR30221:SF1">
    <property type="entry name" value="SMALL-CONDUCTANCE MECHANOSENSITIVE CHANNEL"/>
    <property type="match status" value="1"/>
</dbReference>
<keyword evidence="4 7" id="KW-0812">Transmembrane</keyword>
<name>A0A1I0DM86_9FIRM</name>
<evidence type="ECO:0000256" key="6">
    <source>
        <dbReference type="ARBA" id="ARBA00023136"/>
    </source>
</evidence>
<dbReference type="Gene3D" id="2.30.30.60">
    <property type="match status" value="1"/>
</dbReference>
<dbReference type="Pfam" id="PF21082">
    <property type="entry name" value="MS_channel_3rd"/>
    <property type="match status" value="1"/>
</dbReference>
<evidence type="ECO:0000259" key="9">
    <source>
        <dbReference type="Pfam" id="PF21082"/>
    </source>
</evidence>
<dbReference type="InterPro" id="IPR049142">
    <property type="entry name" value="MS_channel_1st"/>
</dbReference>
<dbReference type="Pfam" id="PF00924">
    <property type="entry name" value="MS_channel_2nd"/>
    <property type="match status" value="1"/>
</dbReference>
<dbReference type="InterPro" id="IPR006685">
    <property type="entry name" value="MscS_channel_2nd"/>
</dbReference>
<evidence type="ECO:0000259" key="10">
    <source>
        <dbReference type="Pfam" id="PF21088"/>
    </source>
</evidence>
<keyword evidence="5 7" id="KW-1133">Transmembrane helix</keyword>
<evidence type="ECO:0000259" key="8">
    <source>
        <dbReference type="Pfam" id="PF00924"/>
    </source>
</evidence>
<keyword evidence="6 7" id="KW-0472">Membrane</keyword>
<dbReference type="RefSeq" id="WP_092478187.1">
    <property type="nucleotide sequence ID" value="NZ_FOHN01000015.1"/>
</dbReference>
<dbReference type="STRING" id="29364.SAMN04487772_11569"/>
<dbReference type="EMBL" id="FOHN01000015">
    <property type="protein sequence ID" value="SET33621.1"/>
    <property type="molecule type" value="Genomic_DNA"/>
</dbReference>
<feature type="domain" description="Mechanosensitive ion channel transmembrane helices 2/3" evidence="10">
    <location>
        <begin position="93"/>
        <end position="131"/>
    </location>
</feature>
<gene>
    <name evidence="11" type="ORF">SAMN04487772_11569</name>
</gene>
<dbReference type="InterPro" id="IPR023408">
    <property type="entry name" value="MscS_beta-dom_sf"/>
</dbReference>
<evidence type="ECO:0000256" key="7">
    <source>
        <dbReference type="SAM" id="Phobius"/>
    </source>
</evidence>
<dbReference type="Gene3D" id="1.10.287.1260">
    <property type="match status" value="1"/>
</dbReference>
<dbReference type="InterPro" id="IPR049278">
    <property type="entry name" value="MS_channel_C"/>
</dbReference>
<proteinExistence type="inferred from homology"/>
<evidence type="ECO:0000256" key="2">
    <source>
        <dbReference type="ARBA" id="ARBA00008017"/>
    </source>
</evidence>
<organism evidence="11 12">
    <name type="scientific">[Clostridium] polysaccharolyticum</name>
    <dbReference type="NCBI Taxonomy" id="29364"/>
    <lineage>
        <taxon>Bacteria</taxon>
        <taxon>Bacillati</taxon>
        <taxon>Bacillota</taxon>
        <taxon>Clostridia</taxon>
        <taxon>Lachnospirales</taxon>
        <taxon>Lachnospiraceae</taxon>
    </lineage>
</organism>
<dbReference type="PANTHER" id="PTHR30221">
    <property type="entry name" value="SMALL-CONDUCTANCE MECHANOSENSITIVE CHANNEL"/>
    <property type="match status" value="1"/>
</dbReference>
<dbReference type="InterPro" id="IPR011014">
    <property type="entry name" value="MscS_channel_TM-2"/>
</dbReference>
<dbReference type="OrthoDB" id="9809206at2"/>
<dbReference type="InterPro" id="IPR011066">
    <property type="entry name" value="MscS_channel_C_sf"/>
</dbReference>
<dbReference type="SUPFAM" id="SSF50182">
    <property type="entry name" value="Sm-like ribonucleoproteins"/>
    <property type="match status" value="1"/>
</dbReference>
<feature type="domain" description="Mechanosensitive ion channel MscS C-terminal" evidence="9">
    <location>
        <begin position="209"/>
        <end position="288"/>
    </location>
</feature>
<feature type="transmembrane region" description="Helical" evidence="7">
    <location>
        <begin position="115"/>
        <end position="146"/>
    </location>
</feature>
<evidence type="ECO:0000313" key="11">
    <source>
        <dbReference type="EMBL" id="SET33621.1"/>
    </source>
</evidence>
<dbReference type="PROSITE" id="PS01246">
    <property type="entry name" value="UPF0003"/>
    <property type="match status" value="1"/>
</dbReference>
<feature type="transmembrane region" description="Helical" evidence="7">
    <location>
        <begin position="87"/>
        <end position="109"/>
    </location>
</feature>
<evidence type="ECO:0000256" key="5">
    <source>
        <dbReference type="ARBA" id="ARBA00022989"/>
    </source>
</evidence>
<dbReference type="Pfam" id="PF21088">
    <property type="entry name" value="MS_channel_1st"/>
    <property type="match status" value="1"/>
</dbReference>
<protein>
    <submittedName>
        <fullName evidence="11">Small conductance mechanosensitive channel</fullName>
    </submittedName>
</protein>
<dbReference type="AlphaFoldDB" id="A0A1I0DM86"/>
<evidence type="ECO:0000256" key="1">
    <source>
        <dbReference type="ARBA" id="ARBA00004651"/>
    </source>
</evidence>
<dbReference type="SUPFAM" id="SSF82861">
    <property type="entry name" value="Mechanosensitive channel protein MscS (YggB), transmembrane region"/>
    <property type="match status" value="1"/>
</dbReference>
<feature type="domain" description="Mechanosensitive ion channel MscS" evidence="8">
    <location>
        <begin position="133"/>
        <end position="198"/>
    </location>
</feature>
<keyword evidence="3" id="KW-1003">Cell membrane</keyword>
<reference evidence="11 12" key="1">
    <citation type="submission" date="2016-10" db="EMBL/GenBank/DDBJ databases">
        <authorList>
            <person name="de Groot N.N."/>
        </authorList>
    </citation>
    <scope>NUCLEOTIDE SEQUENCE [LARGE SCALE GENOMIC DNA]</scope>
    <source>
        <strain evidence="11 12">DSM 1801</strain>
    </source>
</reference>
<dbReference type="InterPro" id="IPR006686">
    <property type="entry name" value="MscS_channel_CS"/>
</dbReference>
<comment type="similarity">
    <text evidence="2">Belongs to the MscS (TC 1.A.23) family.</text>
</comment>
<dbReference type="GO" id="GO:0008381">
    <property type="term" value="F:mechanosensitive monoatomic ion channel activity"/>
    <property type="evidence" value="ECO:0007669"/>
    <property type="project" value="InterPro"/>
</dbReference>
<evidence type="ECO:0000256" key="4">
    <source>
        <dbReference type="ARBA" id="ARBA00022692"/>
    </source>
</evidence>
<dbReference type="GO" id="GO:0005886">
    <property type="term" value="C:plasma membrane"/>
    <property type="evidence" value="ECO:0007669"/>
    <property type="project" value="UniProtKB-SubCell"/>
</dbReference>
<dbReference type="InterPro" id="IPR010920">
    <property type="entry name" value="LSM_dom_sf"/>
</dbReference>
<sequence length="299" mass="33483">MIFNYAGVFLTQAVTEKAEETAEEIEKKILWFGGIRDKLIEGALAFAFKIVIALLIYFIGKKVIKWILSFTKRCIQRTNVEEGVSKFILSLMRAILYVILFVSIIGQLGMPTTSFVAILGSAGVTIGLALQGSLSNFAGGILILLLKPFRVGDYIIVSGLEGTVLGIDIFYTKLLTGDNRYVVIPNGSLSNSNLINVTNEPVRRLDLLIDVDYSSNIKKVREILQKIAADSEFVLQEEHQSDIYVNSFEASSIQMGYRVWVKTEDYFKAKCAILENVKETFDKENISIPFNQLDVRVQK</sequence>